<evidence type="ECO:0000313" key="3">
    <source>
        <dbReference type="Proteomes" id="UP000007882"/>
    </source>
</evidence>
<accession>I0GXU3</accession>
<dbReference type="InterPro" id="IPR022038">
    <property type="entry name" value="Ig-like_bact"/>
</dbReference>
<reference evidence="2 3" key="1">
    <citation type="submission" date="2012-02" db="EMBL/GenBank/DDBJ databases">
        <title>Complete genome sequence of Actinoplanes missouriensis 431 (= NBRC 102363).</title>
        <authorList>
            <person name="Ohnishi Y."/>
            <person name="Ishikawa J."/>
            <person name="Sekine M."/>
            <person name="Hosoyama A."/>
            <person name="Harada T."/>
            <person name="Narita H."/>
            <person name="Hata T."/>
            <person name="Konno Y."/>
            <person name="Tutikane K."/>
            <person name="Fujita N."/>
            <person name="Horinouchi S."/>
            <person name="Hayakawa M."/>
        </authorList>
    </citation>
    <scope>NUCLEOTIDE SEQUENCE [LARGE SCALE GENOMIC DNA]</scope>
    <source>
        <strain evidence="3">ATCC 14538 / DSM 43046 / CBS 188.64 / JCM 3121 / NBRC 102363 / NCIMB 12654 / NRRL B-3342 / UNCC 431</strain>
    </source>
</reference>
<dbReference type="Pfam" id="PF12245">
    <property type="entry name" value="Big_3_2"/>
    <property type="match status" value="1"/>
</dbReference>
<dbReference type="STRING" id="512565.AMIS_3600"/>
<dbReference type="GO" id="GO:0005975">
    <property type="term" value="P:carbohydrate metabolic process"/>
    <property type="evidence" value="ECO:0007669"/>
    <property type="project" value="UniProtKB-ARBA"/>
</dbReference>
<sequence>MLTSSLLLATAGPARADDPVPDTTPPVMVSTGLIDGQYIRPFHEIFPSATDDVAPQWAQVLVDGKRTGDGLFGPWQGKLYGQVVLADTIPDGAHVEVGVRVQDAARNWSDTLSTRVIVDRIKPTATISPSGDFIPAGRSVTLTATNVPADATKIVMYDRLDRELARATAAPWKLPLNTADLGTWNSVRITITDRASSETDYYRFFDIDTTGPEISIESQVPGRIGPGTQAVLGFADDRSGVARAEWWVDGAVRGRNLDQLNYDFGTRERTATVELRVWDKLGNMTVGRYPFTIDTQAPTLVSHTPGANARVRGTTLRASLRLSDPSGTGWVMTEEGYGPIGDDPYTATFPLYADGKQTLGWVVSDIWGNRRKVYQTVVVDNTGPSVGWLSPGANALVRGSRITSTVKAADGAGIRSATLSGAKADTAAPYTASIAAGSDGKKTLTWTVLDKLGNRTTVRRTVIVDNTKAKLTVTAAPKNKAKVKGTVKITAAASDKNGVAKVQLLVNGKVVATDSKAAYQFSLNTKKYGKKIKIQLRAYDRAGNVTTTTPRTWRR</sequence>
<dbReference type="PATRIC" id="fig|512565.3.peg.365"/>
<dbReference type="eggNOG" id="COG1404">
    <property type="taxonomic scope" value="Bacteria"/>
</dbReference>
<name>I0GXU3_ACTM4</name>
<protein>
    <recommendedName>
        <fullName evidence="1">Ig-like domain-containing protein</fullName>
    </recommendedName>
</protein>
<keyword evidence="3" id="KW-1185">Reference proteome</keyword>
<dbReference type="Gene3D" id="2.60.40.10">
    <property type="entry name" value="Immunoglobulins"/>
    <property type="match status" value="2"/>
</dbReference>
<evidence type="ECO:0000313" key="2">
    <source>
        <dbReference type="EMBL" id="BAL85580.1"/>
    </source>
</evidence>
<dbReference type="AlphaFoldDB" id="I0GXU3"/>
<organism evidence="2 3">
    <name type="scientific">Actinoplanes missouriensis (strain ATCC 14538 / DSM 43046 / CBS 188.64 / JCM 3121 / NBRC 102363 / NCIMB 12654 / NRRL B-3342 / UNCC 431)</name>
    <dbReference type="NCBI Taxonomy" id="512565"/>
    <lineage>
        <taxon>Bacteria</taxon>
        <taxon>Bacillati</taxon>
        <taxon>Actinomycetota</taxon>
        <taxon>Actinomycetes</taxon>
        <taxon>Micromonosporales</taxon>
        <taxon>Micromonosporaceae</taxon>
        <taxon>Actinoplanes</taxon>
    </lineage>
</organism>
<dbReference type="EMBL" id="AP012319">
    <property type="protein sequence ID" value="BAL85580.1"/>
    <property type="molecule type" value="Genomic_DNA"/>
</dbReference>
<gene>
    <name evidence="2" type="ordered locus">AMIS_3600</name>
</gene>
<proteinExistence type="predicted"/>
<evidence type="ECO:0000259" key="1">
    <source>
        <dbReference type="Pfam" id="PF12245"/>
    </source>
</evidence>
<feature type="domain" description="Ig-like" evidence="1">
    <location>
        <begin position="406"/>
        <end position="466"/>
    </location>
</feature>
<dbReference type="HOGENOM" id="CLU_044683_0_0_11"/>
<dbReference type="Proteomes" id="UP000007882">
    <property type="component" value="Chromosome"/>
</dbReference>
<dbReference type="Pfam" id="PF17957">
    <property type="entry name" value="Big_7"/>
    <property type="match status" value="1"/>
</dbReference>
<dbReference type="InterPro" id="IPR013783">
    <property type="entry name" value="Ig-like_fold"/>
</dbReference>
<dbReference type="KEGG" id="ams:AMIS_3600"/>